<dbReference type="Proteomes" id="UP000663868">
    <property type="component" value="Unassembled WGS sequence"/>
</dbReference>
<dbReference type="Proteomes" id="UP000663860">
    <property type="component" value="Unassembled WGS sequence"/>
</dbReference>
<evidence type="ECO:0000313" key="4">
    <source>
        <dbReference type="EMBL" id="CAF1341173.1"/>
    </source>
</evidence>
<dbReference type="Proteomes" id="UP000663832">
    <property type="component" value="Unassembled WGS sequence"/>
</dbReference>
<dbReference type="SUPFAM" id="SSF47095">
    <property type="entry name" value="HMG-box"/>
    <property type="match status" value="2"/>
</dbReference>
<dbReference type="EMBL" id="CAJNOI010002164">
    <property type="protein sequence ID" value="CAF1461188.1"/>
    <property type="molecule type" value="Genomic_DNA"/>
</dbReference>
<dbReference type="EMBL" id="CAJOBB010000131">
    <property type="protein sequence ID" value="CAF3577211.1"/>
    <property type="molecule type" value="Genomic_DNA"/>
</dbReference>
<dbReference type="OrthoDB" id="10005868at2759"/>
<dbReference type="EMBL" id="CAJNOM010002484">
    <property type="protein sequence ID" value="CAF1633285.1"/>
    <property type="molecule type" value="Genomic_DNA"/>
</dbReference>
<dbReference type="PANTHER" id="PTHR46318:SF6">
    <property type="entry name" value="CHROMOSOME UNDETERMINED SCAFFOLD_121, WHOLE GENOME SHOTGUN SEQUENCE"/>
    <property type="match status" value="1"/>
</dbReference>
<organism evidence="6 8">
    <name type="scientific">Adineta steineri</name>
    <dbReference type="NCBI Taxonomy" id="433720"/>
    <lineage>
        <taxon>Eukaryota</taxon>
        <taxon>Metazoa</taxon>
        <taxon>Spiralia</taxon>
        <taxon>Gnathifera</taxon>
        <taxon>Rotifera</taxon>
        <taxon>Eurotatoria</taxon>
        <taxon>Bdelloidea</taxon>
        <taxon>Adinetida</taxon>
        <taxon>Adinetidae</taxon>
        <taxon>Adineta</taxon>
    </lineage>
</organism>
<protein>
    <submittedName>
        <fullName evidence="6">Uncharacterized protein</fullName>
    </submittedName>
</protein>
<evidence type="ECO:0000256" key="3">
    <source>
        <dbReference type="ARBA" id="ARBA00023242"/>
    </source>
</evidence>
<dbReference type="PANTHER" id="PTHR46318">
    <property type="entry name" value="UPSTREAM BINDING TRANSCRIPTION FACTOR"/>
    <property type="match status" value="1"/>
</dbReference>
<comment type="subcellular location">
    <subcellularLocation>
        <location evidence="1">Nucleus</location>
    </subcellularLocation>
</comment>
<dbReference type="InterPro" id="IPR051762">
    <property type="entry name" value="UBF1"/>
</dbReference>
<name>A0A816DD14_9BILA</name>
<keyword evidence="2" id="KW-0238">DNA-binding</keyword>
<proteinExistence type="predicted"/>
<evidence type="ECO:0000256" key="2">
    <source>
        <dbReference type="ARBA" id="ARBA00023125"/>
    </source>
</evidence>
<evidence type="ECO:0000313" key="6">
    <source>
        <dbReference type="EMBL" id="CAF1633285.1"/>
    </source>
</evidence>
<comment type="caution">
    <text evidence="6">The sequence shown here is derived from an EMBL/GenBank/DDBJ whole genome shotgun (WGS) entry which is preliminary data.</text>
</comment>
<dbReference type="GO" id="GO:0003677">
    <property type="term" value="F:DNA binding"/>
    <property type="evidence" value="ECO:0007669"/>
    <property type="project" value="UniProtKB-KW"/>
</dbReference>
<keyword evidence="3" id="KW-0539">Nucleus</keyword>
<evidence type="ECO:0000313" key="5">
    <source>
        <dbReference type="EMBL" id="CAF1461188.1"/>
    </source>
</evidence>
<gene>
    <name evidence="5" type="ORF">BJG266_LOCUS40987</name>
    <name evidence="4" type="ORF">IZO911_LOCUS36239</name>
    <name evidence="7" type="ORF">KXQ929_LOCUS3935</name>
    <name evidence="6" type="ORF">QVE165_LOCUS57860</name>
</gene>
<evidence type="ECO:0000313" key="7">
    <source>
        <dbReference type="EMBL" id="CAF3577211.1"/>
    </source>
</evidence>
<sequence length="478" mass="56344">MPRGSRPKPSNKFISDEILKEIKSYRPLCLFINKQKKKGSTDNPFTLRVKFCKLSSDKQARFLQKSVDKYIELLDEKDVDERVQIECKLFDYLLMKGEQKKYFQSINAPAKPPGTTVPFYTQAVKDEHDDETSWSSLSTAEQQSYKKRRKEAKYEYSAQVRNFANDLPERLRTDYLLYAEQLPYKAQVNNTPLSTGYDNTNVENLIRQRRKSLTALPDSLQTTTGDDYHPKLTKKQLTILHKCMPNALYYETAISNDEKPAFTKAMTKNAYMRTLFNQLNDEERLTYILKSIKKWNEFLHFNPNVIENLIPTLHLLLAKNEDIILYFQSMGLPPRPPINSYLFFNHEKEEIGSRQSWSDLSSIQKTEYAQQLAEIKNEYYQKLVEFVDQILASDYMRYEFFRNVKYAVKDYELAAKCEITDKNTGQLKLIEYYMLKNEMTNNLNQFNQIREKLLSTQLTNEQKNLVEDLSQLLYKYIT</sequence>
<evidence type="ECO:0000313" key="8">
    <source>
        <dbReference type="Proteomes" id="UP000663832"/>
    </source>
</evidence>
<evidence type="ECO:0000256" key="1">
    <source>
        <dbReference type="ARBA" id="ARBA00004123"/>
    </source>
</evidence>
<dbReference type="EMBL" id="CAJNOE010000826">
    <property type="protein sequence ID" value="CAF1341173.1"/>
    <property type="molecule type" value="Genomic_DNA"/>
</dbReference>
<reference evidence="6" key="1">
    <citation type="submission" date="2021-02" db="EMBL/GenBank/DDBJ databases">
        <authorList>
            <person name="Nowell W R."/>
        </authorList>
    </citation>
    <scope>NUCLEOTIDE SEQUENCE</scope>
</reference>
<dbReference type="Proteomes" id="UP000663877">
    <property type="component" value="Unassembled WGS sequence"/>
</dbReference>
<dbReference type="InterPro" id="IPR036910">
    <property type="entry name" value="HMG_box_dom_sf"/>
</dbReference>
<dbReference type="AlphaFoldDB" id="A0A816DD14"/>
<keyword evidence="8" id="KW-1185">Reference proteome</keyword>
<accession>A0A816DD14</accession>
<dbReference type="GO" id="GO:0005634">
    <property type="term" value="C:nucleus"/>
    <property type="evidence" value="ECO:0007669"/>
    <property type="project" value="UniProtKB-SubCell"/>
</dbReference>